<protein>
    <submittedName>
        <fullName evidence="3">Uncharacterized protein</fullName>
    </submittedName>
</protein>
<feature type="chain" id="PRO_5041905034" evidence="2">
    <location>
        <begin position="21"/>
        <end position="104"/>
    </location>
</feature>
<sequence>MAKFSLLVCLSLATVCFASAKYACEKDAPGPNGEASPCDGVGSRATDGNTGQEYCCPNGGGPSGSSRAVNVGGQAVNQYQCQCLTRAEMLCRFNARYCSDDNDK</sequence>
<reference evidence="3" key="1">
    <citation type="journal article" date="2023" name="G3 (Bethesda)">
        <title>A reference genome for the long-term kleptoplast-retaining sea slug Elysia crispata morphotype clarki.</title>
        <authorList>
            <person name="Eastman K.E."/>
            <person name="Pendleton A.L."/>
            <person name="Shaikh M.A."/>
            <person name="Suttiyut T."/>
            <person name="Ogas R."/>
            <person name="Tomko P."/>
            <person name="Gavelis G."/>
            <person name="Widhalm J.R."/>
            <person name="Wisecaver J.H."/>
        </authorList>
    </citation>
    <scope>NUCLEOTIDE SEQUENCE</scope>
    <source>
        <strain evidence="3">ECLA1</strain>
    </source>
</reference>
<organism evidence="3 4">
    <name type="scientific">Elysia crispata</name>
    <name type="common">lettuce slug</name>
    <dbReference type="NCBI Taxonomy" id="231223"/>
    <lineage>
        <taxon>Eukaryota</taxon>
        <taxon>Metazoa</taxon>
        <taxon>Spiralia</taxon>
        <taxon>Lophotrochozoa</taxon>
        <taxon>Mollusca</taxon>
        <taxon>Gastropoda</taxon>
        <taxon>Heterobranchia</taxon>
        <taxon>Euthyneura</taxon>
        <taxon>Panpulmonata</taxon>
        <taxon>Sacoglossa</taxon>
        <taxon>Placobranchoidea</taxon>
        <taxon>Plakobranchidae</taxon>
        <taxon>Elysia</taxon>
    </lineage>
</organism>
<feature type="region of interest" description="Disordered" evidence="1">
    <location>
        <begin position="25"/>
        <end position="44"/>
    </location>
</feature>
<dbReference type="EMBL" id="JAWDGP010001092">
    <property type="protein sequence ID" value="KAK3794777.1"/>
    <property type="molecule type" value="Genomic_DNA"/>
</dbReference>
<keyword evidence="4" id="KW-1185">Reference proteome</keyword>
<evidence type="ECO:0000313" key="4">
    <source>
        <dbReference type="Proteomes" id="UP001283361"/>
    </source>
</evidence>
<feature type="signal peptide" evidence="2">
    <location>
        <begin position="1"/>
        <end position="20"/>
    </location>
</feature>
<accession>A0AAE1E5I0</accession>
<evidence type="ECO:0000256" key="2">
    <source>
        <dbReference type="SAM" id="SignalP"/>
    </source>
</evidence>
<evidence type="ECO:0000256" key="1">
    <source>
        <dbReference type="SAM" id="MobiDB-lite"/>
    </source>
</evidence>
<dbReference type="Proteomes" id="UP001283361">
    <property type="component" value="Unassembled WGS sequence"/>
</dbReference>
<gene>
    <name evidence="3" type="ORF">RRG08_054416</name>
</gene>
<evidence type="ECO:0000313" key="3">
    <source>
        <dbReference type="EMBL" id="KAK3794777.1"/>
    </source>
</evidence>
<dbReference type="AlphaFoldDB" id="A0AAE1E5I0"/>
<name>A0AAE1E5I0_9GAST</name>
<comment type="caution">
    <text evidence="3">The sequence shown here is derived from an EMBL/GenBank/DDBJ whole genome shotgun (WGS) entry which is preliminary data.</text>
</comment>
<proteinExistence type="predicted"/>
<keyword evidence="2" id="KW-0732">Signal</keyword>